<evidence type="ECO:0000313" key="1">
    <source>
        <dbReference type="EMBL" id="MFC5004181.1"/>
    </source>
</evidence>
<dbReference type="RefSeq" id="WP_380123823.1">
    <property type="nucleotide sequence ID" value="NZ_JBHSIU010000057.1"/>
</dbReference>
<proteinExistence type="predicted"/>
<keyword evidence="2" id="KW-1185">Reference proteome</keyword>
<protein>
    <submittedName>
        <fullName evidence="1">Uncharacterized protein</fullName>
    </submittedName>
</protein>
<dbReference type="EMBL" id="JBHSIU010000057">
    <property type="protein sequence ID" value="MFC5004181.1"/>
    <property type="molecule type" value="Genomic_DNA"/>
</dbReference>
<sequence length="81" mass="8833">MRINGITEARGGVILHAASRSAELSSRSVRYWMRLTRFLTIACRWVTPWTARLPMLRSAIDIGLGLVVGLVGGGRGVLQPS</sequence>
<name>A0ABV9W669_9ACTN</name>
<comment type="caution">
    <text evidence="1">The sequence shown here is derived from an EMBL/GenBank/DDBJ whole genome shotgun (WGS) entry which is preliminary data.</text>
</comment>
<dbReference type="Proteomes" id="UP001595912">
    <property type="component" value="Unassembled WGS sequence"/>
</dbReference>
<accession>A0ABV9W669</accession>
<evidence type="ECO:0000313" key="2">
    <source>
        <dbReference type="Proteomes" id="UP001595912"/>
    </source>
</evidence>
<reference evidence="2" key="1">
    <citation type="journal article" date="2019" name="Int. J. Syst. Evol. Microbiol.">
        <title>The Global Catalogue of Microorganisms (GCM) 10K type strain sequencing project: providing services to taxonomists for standard genome sequencing and annotation.</title>
        <authorList>
            <consortium name="The Broad Institute Genomics Platform"/>
            <consortium name="The Broad Institute Genome Sequencing Center for Infectious Disease"/>
            <person name="Wu L."/>
            <person name="Ma J."/>
        </authorList>
    </citation>
    <scope>NUCLEOTIDE SEQUENCE [LARGE SCALE GENOMIC DNA]</scope>
    <source>
        <strain evidence="2">CGMCC 4.7152</strain>
    </source>
</reference>
<gene>
    <name evidence="1" type="ORF">ACFPIJ_40945</name>
</gene>
<organism evidence="1 2">
    <name type="scientific">Dactylosporangium cerinum</name>
    <dbReference type="NCBI Taxonomy" id="1434730"/>
    <lineage>
        <taxon>Bacteria</taxon>
        <taxon>Bacillati</taxon>
        <taxon>Actinomycetota</taxon>
        <taxon>Actinomycetes</taxon>
        <taxon>Micromonosporales</taxon>
        <taxon>Micromonosporaceae</taxon>
        <taxon>Dactylosporangium</taxon>
    </lineage>
</organism>